<keyword evidence="2" id="KW-1185">Reference proteome</keyword>
<reference evidence="1 2" key="2">
    <citation type="journal article" date="2011" name="J. Bacteriol.">
        <title>Complete genome sequences for the anaerobic, extremely thermophilic plant biomass-degrading bacteria Caldicellulosiruptor hydrothermalis, Caldicellulosiruptor kristjanssonii, Caldicellulosiruptor kronotskyensis, Caldicellulosiruptor owensenis, and Caldicellulosiruptor lactoaceticus.</title>
        <authorList>
            <person name="Blumer-Schuette S.E."/>
            <person name="Ozdemir I."/>
            <person name="Mistry D."/>
            <person name="Lucas S."/>
            <person name="Lapidus A."/>
            <person name="Cheng J.F."/>
            <person name="Goodwin L.A."/>
            <person name="Pitluck S."/>
            <person name="Land M.L."/>
            <person name="Hauser L.J."/>
            <person name="Woyke T."/>
            <person name="Mikhailova N."/>
            <person name="Pati A."/>
            <person name="Kyrpides N.C."/>
            <person name="Ivanova N."/>
            <person name="Detter J.C."/>
            <person name="Walston-Davenport K."/>
            <person name="Han S."/>
            <person name="Adams M.W."/>
            <person name="Kelly R.M."/>
        </authorList>
    </citation>
    <scope>NUCLEOTIDE SEQUENCE [LARGE SCALE GENOMIC DNA]</scope>
    <source>
        <strain evidence="2">ATCC 700853 / DSM 12137 / I77R1B</strain>
    </source>
</reference>
<proteinExistence type="predicted"/>
<dbReference type="KEGG" id="cki:Calkr_0715"/>
<dbReference type="AlphaFoldDB" id="E4SAN3"/>
<name>E4SAN3_CALA7</name>
<sequence length="93" mass="11459">MEILNQFVEYNKIPRFMFWGYEKGIDGVNYAEHEKAFVDWLYVRGLRQKWPFERICSVMDDMYLTDEDFSLDKVREYIKEIENKDLSSRLIRF</sequence>
<gene>
    <name evidence="1" type="ordered locus">Calkr_0715</name>
</gene>
<evidence type="ECO:0000313" key="1">
    <source>
        <dbReference type="EMBL" id="ADQ40242.1"/>
    </source>
</evidence>
<dbReference type="Proteomes" id="UP000009256">
    <property type="component" value="Chromosome"/>
</dbReference>
<accession>E4SAN3</accession>
<dbReference type="RefSeq" id="WP_013432069.1">
    <property type="nucleotide sequence ID" value="NC_014721.1"/>
</dbReference>
<protein>
    <submittedName>
        <fullName evidence="1">Uncharacterized protein</fullName>
    </submittedName>
</protein>
<dbReference type="EMBL" id="CP002326">
    <property type="protein sequence ID" value="ADQ40242.1"/>
    <property type="molecule type" value="Genomic_DNA"/>
</dbReference>
<organism evidence="1 2">
    <name type="scientific">Caldicellulosiruptor acetigenus (strain ATCC 700853 / DSM 12137 / I77R1B)</name>
    <name type="common">Caldicellulosiruptor kristjanssonii</name>
    <dbReference type="NCBI Taxonomy" id="632335"/>
    <lineage>
        <taxon>Bacteria</taxon>
        <taxon>Bacillati</taxon>
        <taxon>Bacillota</taxon>
        <taxon>Bacillota incertae sedis</taxon>
        <taxon>Caldicellulosiruptorales</taxon>
        <taxon>Caldicellulosiruptoraceae</taxon>
        <taxon>Caldicellulosiruptor</taxon>
    </lineage>
</organism>
<evidence type="ECO:0000313" key="2">
    <source>
        <dbReference type="Proteomes" id="UP000009256"/>
    </source>
</evidence>
<reference key="1">
    <citation type="submission" date="2010-11" db="EMBL/GenBank/DDBJ databases">
        <title>Complete sequence of chromosome of Caldicellulosiruptor kristjanssonii 177R1B.</title>
        <authorList>
            <consortium name="US DOE Joint Genome Institute"/>
            <person name="Lucas S."/>
            <person name="Copeland A."/>
            <person name="Lapidus A."/>
            <person name="Cheng J.-F."/>
            <person name="Bruce D."/>
            <person name="Goodwin L."/>
            <person name="Pitluck S."/>
            <person name="Davenport K."/>
            <person name="Detter J.C."/>
            <person name="Han C."/>
            <person name="Tapia R."/>
            <person name="Land M."/>
            <person name="Hauser L."/>
            <person name="Jeffries C."/>
            <person name="Kyrpides N."/>
            <person name="Ivanova N."/>
            <person name="Mikhailova N."/>
            <person name="Blumer-Schuette S.E."/>
            <person name="Kelly R.M."/>
            <person name="Woyke T."/>
        </authorList>
    </citation>
    <scope>NUCLEOTIDE SEQUENCE</scope>
    <source>
        <strain>177R1B</strain>
    </source>
</reference>
<dbReference type="HOGENOM" id="CLU_2394239_0_0_9"/>
<dbReference type="STRING" id="632335.Calkr_0715"/>